<organism evidence="2 3">
    <name type="scientific">Gorilla gorilla gorilla</name>
    <name type="common">Western lowland gorilla</name>
    <dbReference type="NCBI Taxonomy" id="9595"/>
    <lineage>
        <taxon>Eukaryota</taxon>
        <taxon>Metazoa</taxon>
        <taxon>Chordata</taxon>
        <taxon>Craniata</taxon>
        <taxon>Vertebrata</taxon>
        <taxon>Euteleostomi</taxon>
        <taxon>Mammalia</taxon>
        <taxon>Eutheria</taxon>
        <taxon>Euarchontoglires</taxon>
        <taxon>Primates</taxon>
        <taxon>Haplorrhini</taxon>
        <taxon>Catarrhini</taxon>
        <taxon>Hominidae</taxon>
        <taxon>Gorilla</taxon>
    </lineage>
</organism>
<name>A0A2I2ZDM9_GORGO</name>
<dbReference type="Proteomes" id="UP000001519">
    <property type="component" value="Chromosome 6"/>
</dbReference>
<reference evidence="2" key="4">
    <citation type="submission" date="2025-09" db="UniProtKB">
        <authorList>
            <consortium name="Ensembl"/>
        </authorList>
    </citation>
    <scope>IDENTIFICATION</scope>
</reference>
<reference evidence="2 3" key="2">
    <citation type="journal article" date="2012" name="Nature">
        <title>Insights into hominid evolution from the gorilla genome sequence.</title>
        <authorList>
            <person name="Scally A."/>
            <person name="Dutheil J.Y."/>
            <person name="Hillier L.W."/>
            <person name="Jordan G.E."/>
            <person name="Goodhead I."/>
            <person name="Herrero J."/>
            <person name="Hobolth A."/>
            <person name="Lappalainen T."/>
            <person name="Mailund T."/>
            <person name="Marques-Bonet T."/>
            <person name="McCarthy S."/>
            <person name="Montgomery S.H."/>
            <person name="Schwalie P.C."/>
            <person name="Tang Y.A."/>
            <person name="Ward M.C."/>
            <person name="Xue Y."/>
            <person name="Yngvadottir B."/>
            <person name="Alkan C."/>
            <person name="Andersen L.N."/>
            <person name="Ayub Q."/>
            <person name="Ball E.V."/>
            <person name="Beal K."/>
            <person name="Bradley B.J."/>
            <person name="Chen Y."/>
            <person name="Clee C.M."/>
            <person name="Fitzgerald S."/>
            <person name="Graves T.A."/>
            <person name="Gu Y."/>
            <person name="Heath P."/>
            <person name="Heger A."/>
            <person name="Karakoc E."/>
            <person name="Kolb-Kokocinski A."/>
            <person name="Laird G.K."/>
            <person name="Lunter G."/>
            <person name="Meader S."/>
            <person name="Mort M."/>
            <person name="Mullikin J.C."/>
            <person name="Munch K."/>
            <person name="O'Connor T.D."/>
            <person name="Phillips A.D."/>
            <person name="Prado-Martinez J."/>
            <person name="Rogers A.S."/>
            <person name="Sajjadian S."/>
            <person name="Schmidt D."/>
            <person name="Shaw K."/>
            <person name="Simpson J.T."/>
            <person name="Stenson P.D."/>
            <person name="Turner D.J."/>
            <person name="Vigilant L."/>
            <person name="Vilella A.J."/>
            <person name="Whitener W."/>
            <person name="Zhu B."/>
            <person name="Cooper D.N."/>
            <person name="de Jong P."/>
            <person name="Dermitzakis E.T."/>
            <person name="Eichler E.E."/>
            <person name="Flicek P."/>
            <person name="Goldman N."/>
            <person name="Mundy N.I."/>
            <person name="Ning Z."/>
            <person name="Odom D.T."/>
            <person name="Ponting C.P."/>
            <person name="Quail M.A."/>
            <person name="Ryder O.A."/>
            <person name="Searle S.M."/>
            <person name="Warren W.C."/>
            <person name="Wilson R.K."/>
            <person name="Schierup M.H."/>
            <person name="Rogers J."/>
            <person name="Tyler-Smith C."/>
            <person name="Durbin R."/>
        </authorList>
    </citation>
    <scope>NUCLEOTIDE SEQUENCE [LARGE SCALE GENOMIC DNA]</scope>
</reference>
<dbReference type="PANTHER" id="PTHR12138">
    <property type="entry name" value="PRIMATE-EXPANDED PROTEIN FAMILY"/>
    <property type="match status" value="1"/>
</dbReference>
<dbReference type="GeneTree" id="ENSGT00940000161627"/>
<dbReference type="OMA" id="DYRWNLT"/>
<dbReference type="InParanoid" id="A0A2I2ZDM9"/>
<dbReference type="PANTHER" id="PTHR12138:SF149">
    <property type="match status" value="1"/>
</dbReference>
<feature type="region of interest" description="Disordered" evidence="1">
    <location>
        <begin position="83"/>
        <end position="108"/>
    </location>
</feature>
<evidence type="ECO:0000256" key="1">
    <source>
        <dbReference type="SAM" id="MobiDB-lite"/>
    </source>
</evidence>
<evidence type="ECO:0000313" key="3">
    <source>
        <dbReference type="Proteomes" id="UP000001519"/>
    </source>
</evidence>
<dbReference type="STRING" id="9593.ENSGGOP00000045359"/>
<dbReference type="EMBL" id="CABD030048073">
    <property type="status" value="NOT_ANNOTATED_CDS"/>
    <property type="molecule type" value="Genomic_DNA"/>
</dbReference>
<sequence>MQYPFRKLLRPSTESCSVAQARVQWCHLGSLQPPLPGFKQFSCHSLPSSWDYRWNLTLSPRLECSSTISAHCNLCLPDLSDSPASTSQVAGTTGAHHHAQEPVVIRKM</sequence>
<keyword evidence="3" id="KW-1185">Reference proteome</keyword>
<dbReference type="AlphaFoldDB" id="A0A2I2ZDM9"/>
<dbReference type="EMBL" id="CABD030048071">
    <property type="status" value="NOT_ANNOTATED_CDS"/>
    <property type="molecule type" value="Genomic_DNA"/>
</dbReference>
<evidence type="ECO:0000313" key="2">
    <source>
        <dbReference type="Ensembl" id="ENSGGOP00000045359.1"/>
    </source>
</evidence>
<accession>A0A2I2ZDM9</accession>
<dbReference type="Bgee" id="ENSGGOG00000038463">
    <property type="expression patterns" value="Expressed in adult mammalian kidney and 1 other cell type or tissue"/>
</dbReference>
<reference evidence="3" key="1">
    <citation type="submission" date="2011-05" db="EMBL/GenBank/DDBJ databases">
        <title>Insights into the evolution of the great apes provided by the gorilla genome.</title>
        <authorList>
            <person name="Scally A."/>
        </authorList>
    </citation>
    <scope>NUCLEOTIDE SEQUENCE [LARGE SCALE GENOMIC DNA]</scope>
</reference>
<proteinExistence type="predicted"/>
<dbReference type="EMBL" id="CABD030048072">
    <property type="status" value="NOT_ANNOTATED_CDS"/>
    <property type="molecule type" value="Genomic_DNA"/>
</dbReference>
<dbReference type="Ensembl" id="ENSGGOT00000046482.1">
    <property type="protein sequence ID" value="ENSGGOP00000045359.1"/>
    <property type="gene ID" value="ENSGGOG00000038463.1"/>
</dbReference>
<protein>
    <submittedName>
        <fullName evidence="2">Uncharacterized protein</fullName>
    </submittedName>
</protein>
<reference evidence="2" key="3">
    <citation type="submission" date="2025-08" db="UniProtKB">
        <authorList>
            <consortium name="Ensembl"/>
        </authorList>
    </citation>
    <scope>IDENTIFICATION</scope>
</reference>